<dbReference type="Proteomes" id="UP000470384">
    <property type="component" value="Unassembled WGS sequence"/>
</dbReference>
<dbReference type="InterPro" id="IPR021276">
    <property type="entry name" value="DUF2855"/>
</dbReference>
<proteinExistence type="predicted"/>
<dbReference type="AlphaFoldDB" id="A0A845Q9E2"/>
<organism evidence="1 2">
    <name type="scientific">Pyruvatibacter mobilis</name>
    <dbReference type="NCBI Taxonomy" id="1712261"/>
    <lineage>
        <taxon>Bacteria</taxon>
        <taxon>Pseudomonadati</taxon>
        <taxon>Pseudomonadota</taxon>
        <taxon>Alphaproteobacteria</taxon>
        <taxon>Hyphomicrobiales</taxon>
        <taxon>Parvibaculaceae</taxon>
        <taxon>Pyruvatibacter</taxon>
    </lineage>
</organism>
<sequence length="359" mass="38768">MAQDFIVNRADLREAKMVDVPNADLQDGQVLLEVERFALTANNISYGMAGDMLGYWNFFPAADGWGRIPAWGIARVTRSAHPDITEGARFFGYMPMSHQVVMTPVDVSARGFSDGADHRAQLPPIYQEYLAVTPENGFDPSTDDLQCILRILFVTSMHLDDHLAAHDYFNANTLIIGSASSKTAIGLAWLAAKRPGLRVVGLTSAGNKEFVEGLGCYDTVLGYDEISSLDASAPSVYVDMSGNKAVLTDVHTHLGDTLKNSTGVGLTHWESAAAPDAAEELPGPTPDFFFVPTHMVEHRERQGLAAHDARISAGAAAFYDFIRPHLAITPHSFADMEKTYASLLGGLSPTAGHMVTVTA</sequence>
<dbReference type="OrthoDB" id="8953110at2"/>
<reference evidence="1 2" key="1">
    <citation type="journal article" date="2016" name="Int. J. Syst. Evol. Microbiol.">
        <title>Pyruvatibacter mobilis gen. nov., sp. nov., a marine bacterium from the culture broth of Picochlorum sp. 122.</title>
        <authorList>
            <person name="Wang G."/>
            <person name="Tang M."/>
            <person name="Wu H."/>
            <person name="Dai S."/>
            <person name="Li T."/>
            <person name="Chen C."/>
            <person name="He H."/>
            <person name="Fan J."/>
            <person name="Xiang W."/>
            <person name="Li X."/>
        </authorList>
    </citation>
    <scope>NUCLEOTIDE SEQUENCE [LARGE SCALE GENOMIC DNA]</scope>
    <source>
        <strain evidence="1 2">GYP-11</strain>
    </source>
</reference>
<protein>
    <submittedName>
        <fullName evidence="1">DUF2855 family protein</fullName>
    </submittedName>
</protein>
<evidence type="ECO:0000313" key="2">
    <source>
        <dbReference type="Proteomes" id="UP000470384"/>
    </source>
</evidence>
<evidence type="ECO:0000313" key="1">
    <source>
        <dbReference type="EMBL" id="NBG94888.1"/>
    </source>
</evidence>
<name>A0A845Q9E2_9HYPH</name>
<gene>
    <name evidence="1" type="ORF">GTQ45_03990</name>
</gene>
<dbReference type="RefSeq" id="WP_160586950.1">
    <property type="nucleotide sequence ID" value="NZ_BMHN01000001.1"/>
</dbReference>
<dbReference type="GeneID" id="300655798"/>
<dbReference type="EMBL" id="WXYQ01000004">
    <property type="protein sequence ID" value="NBG94888.1"/>
    <property type="molecule type" value="Genomic_DNA"/>
</dbReference>
<dbReference type="Pfam" id="PF11017">
    <property type="entry name" value="DUF2855"/>
    <property type="match status" value="1"/>
</dbReference>
<comment type="caution">
    <text evidence="1">The sequence shown here is derived from an EMBL/GenBank/DDBJ whole genome shotgun (WGS) entry which is preliminary data.</text>
</comment>
<keyword evidence="2" id="KW-1185">Reference proteome</keyword>
<accession>A0A845Q9E2</accession>